<comment type="similarity">
    <text evidence="1">Belongs to the Skp family.</text>
</comment>
<evidence type="ECO:0000256" key="4">
    <source>
        <dbReference type="SAM" id="SignalP"/>
    </source>
</evidence>
<dbReference type="GO" id="GO:0005829">
    <property type="term" value="C:cytosol"/>
    <property type="evidence" value="ECO:0007669"/>
    <property type="project" value="TreeGrafter"/>
</dbReference>
<dbReference type="RefSeq" id="WP_145248045.1">
    <property type="nucleotide sequence ID" value="NZ_CP036278.1"/>
</dbReference>
<dbReference type="Gene3D" id="3.30.910.20">
    <property type="entry name" value="Skp domain"/>
    <property type="match status" value="1"/>
</dbReference>
<gene>
    <name evidence="5" type="ORF">Pan181_33260</name>
</gene>
<keyword evidence="2 4" id="KW-0732">Signal</keyword>
<accession>A0A518AQV9</accession>
<dbReference type="Proteomes" id="UP000315750">
    <property type="component" value="Chromosome"/>
</dbReference>
<reference evidence="5 6" key="1">
    <citation type="submission" date="2019-02" db="EMBL/GenBank/DDBJ databases">
        <title>Deep-cultivation of Planctomycetes and their phenomic and genomic characterization uncovers novel biology.</title>
        <authorList>
            <person name="Wiegand S."/>
            <person name="Jogler M."/>
            <person name="Boedeker C."/>
            <person name="Pinto D."/>
            <person name="Vollmers J."/>
            <person name="Rivas-Marin E."/>
            <person name="Kohn T."/>
            <person name="Peeters S.H."/>
            <person name="Heuer A."/>
            <person name="Rast P."/>
            <person name="Oberbeckmann S."/>
            <person name="Bunk B."/>
            <person name="Jeske O."/>
            <person name="Meyerdierks A."/>
            <person name="Storesund J.E."/>
            <person name="Kallscheuer N."/>
            <person name="Luecker S."/>
            <person name="Lage O.M."/>
            <person name="Pohl T."/>
            <person name="Merkel B.J."/>
            <person name="Hornburger P."/>
            <person name="Mueller R.-W."/>
            <person name="Bruemmer F."/>
            <person name="Labrenz M."/>
            <person name="Spormann A.M."/>
            <person name="Op den Camp H."/>
            <person name="Overmann J."/>
            <person name="Amann R."/>
            <person name="Jetten M.S.M."/>
            <person name="Mascher T."/>
            <person name="Medema M.H."/>
            <person name="Devos D.P."/>
            <person name="Kaster A.-K."/>
            <person name="Ovreas L."/>
            <person name="Rohde M."/>
            <person name="Galperin M.Y."/>
            <person name="Jogler C."/>
        </authorList>
    </citation>
    <scope>NUCLEOTIDE SEQUENCE [LARGE SCALE GENOMIC DNA]</scope>
    <source>
        <strain evidence="5 6">Pan181</strain>
    </source>
</reference>
<dbReference type="GO" id="GO:0051082">
    <property type="term" value="F:unfolded protein binding"/>
    <property type="evidence" value="ECO:0007669"/>
    <property type="project" value="InterPro"/>
</dbReference>
<dbReference type="KEGG" id="amuc:Pan181_33260"/>
<evidence type="ECO:0000256" key="1">
    <source>
        <dbReference type="ARBA" id="ARBA00009091"/>
    </source>
</evidence>
<keyword evidence="6" id="KW-1185">Reference proteome</keyword>
<feature type="region of interest" description="Disordered" evidence="3">
    <location>
        <begin position="183"/>
        <end position="202"/>
    </location>
</feature>
<dbReference type="SMART" id="SM00935">
    <property type="entry name" value="OmpH"/>
    <property type="match status" value="1"/>
</dbReference>
<feature type="signal peptide" evidence="4">
    <location>
        <begin position="1"/>
        <end position="18"/>
    </location>
</feature>
<feature type="compositionally biased region" description="Polar residues" evidence="3">
    <location>
        <begin position="184"/>
        <end position="202"/>
    </location>
</feature>
<organism evidence="5 6">
    <name type="scientific">Aeoliella mucimassa</name>
    <dbReference type="NCBI Taxonomy" id="2527972"/>
    <lineage>
        <taxon>Bacteria</taxon>
        <taxon>Pseudomonadati</taxon>
        <taxon>Planctomycetota</taxon>
        <taxon>Planctomycetia</taxon>
        <taxon>Pirellulales</taxon>
        <taxon>Lacipirellulaceae</taxon>
        <taxon>Aeoliella</taxon>
    </lineage>
</organism>
<proteinExistence type="inferred from homology"/>
<dbReference type="OrthoDB" id="211904at2"/>
<dbReference type="InterPro" id="IPR005632">
    <property type="entry name" value="Chaperone_Skp"/>
</dbReference>
<dbReference type="EMBL" id="CP036278">
    <property type="protein sequence ID" value="QDU57112.1"/>
    <property type="molecule type" value="Genomic_DNA"/>
</dbReference>
<evidence type="ECO:0000313" key="5">
    <source>
        <dbReference type="EMBL" id="QDU57112.1"/>
    </source>
</evidence>
<dbReference type="GO" id="GO:0050821">
    <property type="term" value="P:protein stabilization"/>
    <property type="evidence" value="ECO:0007669"/>
    <property type="project" value="TreeGrafter"/>
</dbReference>
<dbReference type="SUPFAM" id="SSF111384">
    <property type="entry name" value="OmpH-like"/>
    <property type="match status" value="1"/>
</dbReference>
<feature type="chain" id="PRO_5021808095" evidence="4">
    <location>
        <begin position="19"/>
        <end position="202"/>
    </location>
</feature>
<dbReference type="PANTHER" id="PTHR35089:SF1">
    <property type="entry name" value="CHAPERONE PROTEIN SKP"/>
    <property type="match status" value="1"/>
</dbReference>
<dbReference type="PANTHER" id="PTHR35089">
    <property type="entry name" value="CHAPERONE PROTEIN SKP"/>
    <property type="match status" value="1"/>
</dbReference>
<dbReference type="InterPro" id="IPR024930">
    <property type="entry name" value="Skp_dom_sf"/>
</dbReference>
<protein>
    <submittedName>
        <fullName evidence="5">Outer membrane protein (OmpH-like)</fullName>
    </submittedName>
</protein>
<evidence type="ECO:0000256" key="2">
    <source>
        <dbReference type="ARBA" id="ARBA00022729"/>
    </source>
</evidence>
<evidence type="ECO:0000256" key="3">
    <source>
        <dbReference type="SAM" id="MobiDB-lite"/>
    </source>
</evidence>
<dbReference type="Pfam" id="PF03938">
    <property type="entry name" value="OmpH"/>
    <property type="match status" value="1"/>
</dbReference>
<sequence length="202" mass="21874" precursor="true">MNKLFALSFTLMALPCFVGCTQTEPAPTAAKQSQGLGVAIIDLDEIAHQLGSDKQIVTAIKQREAALNTKLTELAKSYAEALNKQKEAMDAEPAAEEGTVQLASYQEQANKNFQNARSQAKQNLAVHRQQLISKFREAVKPAARKVARERGLSVIVTKQDSLLYDYAPECDITNDVVEALRASATKSKPAESTAQATAPKQG</sequence>
<dbReference type="AlphaFoldDB" id="A0A518AQV9"/>
<evidence type="ECO:0000313" key="6">
    <source>
        <dbReference type="Proteomes" id="UP000315750"/>
    </source>
</evidence>
<name>A0A518AQV9_9BACT</name>